<dbReference type="PROSITE" id="PS50046">
    <property type="entry name" value="PHYTOCHROME_2"/>
    <property type="match status" value="1"/>
</dbReference>
<dbReference type="EC" id="2.7.3.-" evidence="7"/>
<dbReference type="STRING" id="326424.FRAAL5334"/>
<dbReference type="SUPFAM" id="SSF55785">
    <property type="entry name" value="PYP-like sensor domain (PAS domain)"/>
    <property type="match status" value="1"/>
</dbReference>
<dbReference type="InterPro" id="IPR029016">
    <property type="entry name" value="GAF-like_dom_sf"/>
</dbReference>
<dbReference type="InterPro" id="IPR013654">
    <property type="entry name" value="PAS_2"/>
</dbReference>
<feature type="domain" description="Phytochrome chromophore attachment site" evidence="6">
    <location>
        <begin position="158"/>
        <end position="317"/>
    </location>
</feature>
<dbReference type="Gene3D" id="3.30.450.40">
    <property type="match status" value="1"/>
</dbReference>
<dbReference type="Pfam" id="PF00360">
    <property type="entry name" value="PHY"/>
    <property type="match status" value="1"/>
</dbReference>
<dbReference type="EMBL" id="CT573213">
    <property type="protein sequence ID" value="CAJ63967.1"/>
    <property type="molecule type" value="Genomic_DNA"/>
</dbReference>
<dbReference type="AlphaFoldDB" id="Q0REY5"/>
<keyword evidence="2" id="KW-0716">Sensory transduction</keyword>
<dbReference type="OrthoDB" id="23692at2"/>
<dbReference type="GO" id="GO:0016791">
    <property type="term" value="F:phosphatase activity"/>
    <property type="evidence" value="ECO:0007669"/>
    <property type="project" value="TreeGrafter"/>
</dbReference>
<proteinExistence type="predicted"/>
<keyword evidence="7" id="KW-0808">Transferase</keyword>
<dbReference type="InterPro" id="IPR016132">
    <property type="entry name" value="Phyto_chromo_attachment"/>
</dbReference>
<dbReference type="GO" id="GO:0006355">
    <property type="term" value="P:regulation of DNA-templated transcription"/>
    <property type="evidence" value="ECO:0007669"/>
    <property type="project" value="InterPro"/>
</dbReference>
<evidence type="ECO:0000313" key="7">
    <source>
        <dbReference type="EMBL" id="CAJ63967.1"/>
    </source>
</evidence>
<keyword evidence="3" id="KW-0378">Hydrolase</keyword>
<dbReference type="PANTHER" id="PTHR43156:SF2">
    <property type="entry name" value="STAGE II SPORULATION PROTEIN E"/>
    <property type="match status" value="1"/>
</dbReference>
<dbReference type="SMART" id="SM00065">
    <property type="entry name" value="GAF"/>
    <property type="match status" value="1"/>
</dbReference>
<dbReference type="Gene3D" id="3.30.450.270">
    <property type="match status" value="1"/>
</dbReference>
<dbReference type="SMART" id="SM00331">
    <property type="entry name" value="PP2C_SIG"/>
    <property type="match status" value="1"/>
</dbReference>
<dbReference type="GO" id="GO:0009584">
    <property type="term" value="P:detection of visible light"/>
    <property type="evidence" value="ECO:0007669"/>
    <property type="project" value="InterPro"/>
</dbReference>
<evidence type="ECO:0000256" key="1">
    <source>
        <dbReference type="ARBA" id="ARBA00022543"/>
    </source>
</evidence>
<evidence type="ECO:0000313" key="8">
    <source>
        <dbReference type="Proteomes" id="UP000000657"/>
    </source>
</evidence>
<dbReference type="Gene3D" id="3.60.40.10">
    <property type="entry name" value="PPM-type phosphatase domain"/>
    <property type="match status" value="1"/>
</dbReference>
<dbReference type="PRINTS" id="PR01033">
    <property type="entry name" value="PHYTOCHROME"/>
</dbReference>
<dbReference type="SUPFAM" id="SSF55781">
    <property type="entry name" value="GAF domain-like"/>
    <property type="match status" value="2"/>
</dbReference>
<dbReference type="InterPro" id="IPR052016">
    <property type="entry name" value="Bact_Sigma-Reg"/>
</dbReference>
<dbReference type="Gene3D" id="3.30.450.20">
    <property type="entry name" value="PAS domain"/>
    <property type="match status" value="1"/>
</dbReference>
<evidence type="ECO:0000256" key="3">
    <source>
        <dbReference type="ARBA" id="ARBA00022801"/>
    </source>
</evidence>
<dbReference type="InterPro" id="IPR003018">
    <property type="entry name" value="GAF"/>
</dbReference>
<evidence type="ECO:0000256" key="4">
    <source>
        <dbReference type="ARBA" id="ARBA00022991"/>
    </source>
</evidence>
<accession>Q0REY5</accession>
<dbReference type="Pfam" id="PF08446">
    <property type="entry name" value="PAS_2"/>
    <property type="match status" value="1"/>
</dbReference>
<dbReference type="Proteomes" id="UP000000657">
    <property type="component" value="Chromosome"/>
</dbReference>
<keyword evidence="4" id="KW-0157">Chromophore</keyword>
<evidence type="ECO:0000256" key="5">
    <source>
        <dbReference type="ARBA" id="ARBA00023170"/>
    </source>
</evidence>
<dbReference type="KEGG" id="fal:FRAAL5334"/>
<dbReference type="InterPro" id="IPR036457">
    <property type="entry name" value="PPM-type-like_dom_sf"/>
</dbReference>
<sequence length="783" mass="84192">MSGAGEFPEMPPPEPVDLTNCDREPIHIPGSVQPHGVLLAVRADDDLTVVQVSANIAETLGREAAATIGRPLRELVGDAAAKAVRDVVRTAFDLRGAGPVDLVVGDGHDLRRYDALLHRVGEQVVIELQAARSTRPLSYSGTYARTRQSVLRLSSSSSLTELYDVVVEEVRRLTGFDRVMVYRFDAAWNGEVVAEAKLDRLNSFHGLHYPATDIPAQARALYERSWLRLIPDVDYRPVPLVPAVNIVTGGPLDLSDAWLRSVSPIHIEYLQNMGVTASMSISLLRDGRLWGLIACHHYSGRHEPGYEICAAAEFLGHLFSLRLVSRENEQTLESTLATREALDQILVEAQSGGALLVDVLTSGGPNLADLIDCGGVSVAIDGEYRTFGAVPPREAQRAAFDALGTEGAILACDALPRDAPHMAEHRDVACGILAFRLSGDEGVAWFRPETVRTVDWGGDPRNKELNAREAAGVRLSPRRSFDRWREVVRDRARPWSAHDLAIAAELRQHLLRLVYPGARRGADLARLMQESLLPERLPPIPGFEIEAWYDPAAAGRVGGDWYDAVPMPDGRVALIVGDVAGHGVAAAGTMAQLRNALRAYVVDVDPADPRPARSVLDRLDRLAAALLPEAIATVAVAVTDPVTGLAQIASSGHPPPVLLSAVGEPVVVEVEIAPPVGAAIPGLAATRPPATAGEAVDAPGGWTARVRLAPGDALALFSDGLTERRTEAPDVGIERLRAQADGAAAAHPDLRGLGDSLFRTCRDPDNDDDATLLLLRRRPPHQP</sequence>
<dbReference type="InterPro" id="IPR013515">
    <property type="entry name" value="Phytochrome_cen-reg"/>
</dbReference>
<dbReference type="Pfam" id="PF07228">
    <property type="entry name" value="SpoIIE"/>
    <property type="match status" value="1"/>
</dbReference>
<dbReference type="RefSeq" id="WP_011606421.1">
    <property type="nucleotide sequence ID" value="NC_008278.1"/>
</dbReference>
<reference evidence="7 8" key="1">
    <citation type="journal article" date="2007" name="Genome Res.">
        <title>Genome characteristics of facultatively symbiotic Frankia sp. strains reflect host range and host plant biogeography.</title>
        <authorList>
            <person name="Normand P."/>
            <person name="Lapierre P."/>
            <person name="Tisa L.S."/>
            <person name="Gogarten J.P."/>
            <person name="Alloisio N."/>
            <person name="Bagnarol E."/>
            <person name="Bassi C.A."/>
            <person name="Berry A.M."/>
            <person name="Bickhart D.M."/>
            <person name="Choisne N."/>
            <person name="Couloux A."/>
            <person name="Cournoyer B."/>
            <person name="Cruveiller S."/>
            <person name="Daubin V."/>
            <person name="Demange N."/>
            <person name="Francino M.P."/>
            <person name="Goltsman E."/>
            <person name="Huang Y."/>
            <person name="Kopp O.R."/>
            <person name="Labarre L."/>
            <person name="Lapidus A."/>
            <person name="Lavire C."/>
            <person name="Marechal J."/>
            <person name="Martinez M."/>
            <person name="Mastronunzio J.E."/>
            <person name="Mullin B.C."/>
            <person name="Niemann J."/>
            <person name="Pujic P."/>
            <person name="Rawnsley T."/>
            <person name="Rouy Z."/>
            <person name="Schenowitz C."/>
            <person name="Sellstedt A."/>
            <person name="Tavares F."/>
            <person name="Tomkins J.P."/>
            <person name="Vallenet D."/>
            <person name="Valverde C."/>
            <person name="Wall L.G."/>
            <person name="Wang Y."/>
            <person name="Medigue C."/>
            <person name="Benson D.R."/>
        </authorList>
    </citation>
    <scope>NUCLEOTIDE SEQUENCE [LARGE SCALE GENOMIC DNA]</scope>
    <source>
        <strain evidence="8">DSM 45986 / CECT 9034 / ACN14a</strain>
    </source>
</reference>
<dbReference type="PANTHER" id="PTHR43156">
    <property type="entry name" value="STAGE II SPORULATION PROTEIN E-RELATED"/>
    <property type="match status" value="1"/>
</dbReference>
<name>Q0REY5_FRAAA</name>
<dbReference type="GO" id="GO:0009881">
    <property type="term" value="F:photoreceptor activity"/>
    <property type="evidence" value="ECO:0007669"/>
    <property type="project" value="UniProtKB-KW"/>
</dbReference>
<dbReference type="GO" id="GO:0016740">
    <property type="term" value="F:transferase activity"/>
    <property type="evidence" value="ECO:0007669"/>
    <property type="project" value="UniProtKB-KW"/>
</dbReference>
<dbReference type="HOGENOM" id="CLU_000445_50_5_11"/>
<evidence type="ECO:0000256" key="2">
    <source>
        <dbReference type="ARBA" id="ARBA00022606"/>
    </source>
</evidence>
<dbReference type="SUPFAM" id="SSF81606">
    <property type="entry name" value="PP2C-like"/>
    <property type="match status" value="1"/>
</dbReference>
<evidence type="ECO:0000259" key="6">
    <source>
        <dbReference type="PROSITE" id="PS50046"/>
    </source>
</evidence>
<dbReference type="eggNOG" id="COG2208">
    <property type="taxonomic scope" value="Bacteria"/>
</dbReference>
<keyword evidence="8" id="KW-1185">Reference proteome</keyword>
<keyword evidence="1" id="KW-0600">Photoreceptor protein</keyword>
<dbReference type="InterPro" id="IPR001932">
    <property type="entry name" value="PPM-type_phosphatase-like_dom"/>
</dbReference>
<dbReference type="eggNOG" id="COG4251">
    <property type="taxonomic scope" value="Bacteria"/>
</dbReference>
<protein>
    <submittedName>
        <fullName evidence="7">Bacteriophytochrome (Phytochrome-like protein)</fullName>
        <ecNumber evidence="7">2.7.3.-</ecNumber>
    </submittedName>
</protein>
<dbReference type="InterPro" id="IPR001294">
    <property type="entry name" value="Phytochrome"/>
</dbReference>
<dbReference type="InterPro" id="IPR043150">
    <property type="entry name" value="Phytochrome_PHY_sf"/>
</dbReference>
<organism evidence="7 8">
    <name type="scientific">Frankia alni (strain DSM 45986 / CECT 9034 / ACN14a)</name>
    <dbReference type="NCBI Taxonomy" id="326424"/>
    <lineage>
        <taxon>Bacteria</taxon>
        <taxon>Bacillati</taxon>
        <taxon>Actinomycetota</taxon>
        <taxon>Actinomycetes</taxon>
        <taxon>Frankiales</taxon>
        <taxon>Frankiaceae</taxon>
        <taxon>Frankia</taxon>
    </lineage>
</organism>
<dbReference type="Pfam" id="PF01590">
    <property type="entry name" value="GAF"/>
    <property type="match status" value="1"/>
</dbReference>
<dbReference type="InterPro" id="IPR035965">
    <property type="entry name" value="PAS-like_dom_sf"/>
</dbReference>
<keyword evidence="5" id="KW-0675">Receptor</keyword>
<gene>
    <name evidence="7" type="ordered locus">FRAAL5334</name>
</gene>